<organism evidence="5 6">
    <name type="scientific">Natrarchaeobius chitinivorans</name>
    <dbReference type="NCBI Taxonomy" id="1679083"/>
    <lineage>
        <taxon>Archaea</taxon>
        <taxon>Methanobacteriati</taxon>
        <taxon>Methanobacteriota</taxon>
        <taxon>Stenosarchaea group</taxon>
        <taxon>Halobacteria</taxon>
        <taxon>Halobacteriales</taxon>
        <taxon>Natrialbaceae</taxon>
        <taxon>Natrarchaeobius</taxon>
    </lineage>
</organism>
<evidence type="ECO:0000256" key="2">
    <source>
        <dbReference type="ARBA" id="ARBA00023125"/>
    </source>
</evidence>
<evidence type="ECO:0000313" key="5">
    <source>
        <dbReference type="EMBL" id="RQG91778.1"/>
    </source>
</evidence>
<reference evidence="5 6" key="1">
    <citation type="submission" date="2018-10" db="EMBL/GenBank/DDBJ databases">
        <title>Natrarchaeobius chitinivorans gen. nov., sp. nov., and Natrarchaeobius haloalkaliphilus sp. nov., alkaliphilic, chitin-utilizing haloarchaea from hypersaline alkaline lakes.</title>
        <authorList>
            <person name="Sorokin D.Y."/>
            <person name="Elcheninov A.G."/>
            <person name="Kostrikina N.A."/>
            <person name="Bale N.J."/>
            <person name="Sinninghe Damste J.S."/>
            <person name="Khijniak T.V."/>
            <person name="Kublanov I.V."/>
            <person name="Toshchakov S.V."/>
        </authorList>
    </citation>
    <scope>NUCLEOTIDE SEQUENCE [LARGE SCALE GENOMIC DNA]</scope>
    <source>
        <strain evidence="5 6">AArcht4T</strain>
    </source>
</reference>
<dbReference type="InterPro" id="IPR036388">
    <property type="entry name" value="WH-like_DNA-bd_sf"/>
</dbReference>
<dbReference type="PROSITE" id="PS00519">
    <property type="entry name" value="HTH_ASNC_1"/>
    <property type="match status" value="1"/>
</dbReference>
<evidence type="ECO:0000256" key="3">
    <source>
        <dbReference type="ARBA" id="ARBA00023163"/>
    </source>
</evidence>
<dbReference type="AlphaFoldDB" id="A0A3N6LQB3"/>
<dbReference type="Proteomes" id="UP000282323">
    <property type="component" value="Unassembled WGS sequence"/>
</dbReference>
<name>A0A3N6LQB3_NATCH</name>
<dbReference type="CDD" id="cd00090">
    <property type="entry name" value="HTH_ARSR"/>
    <property type="match status" value="1"/>
</dbReference>
<dbReference type="OrthoDB" id="57033at2157"/>
<dbReference type="InterPro" id="IPR011991">
    <property type="entry name" value="ArsR-like_HTH"/>
</dbReference>
<evidence type="ECO:0000313" key="6">
    <source>
        <dbReference type="Proteomes" id="UP000282323"/>
    </source>
</evidence>
<sequence length="165" mass="18608">MGRELDETDKGILYMLQREARNTTAQEISETVGVSPSTVRNRIDQLESDGVILGYHPEIDYEAANLSLRVLFVCTAPAVRRGELTDKVMNVQGVIDVREMMTGRRNVHIEIVATDTTDISRISDAIHELGLEVESSELMKRRQMQPFNHFQFTNLDEGTTDGPNE</sequence>
<dbReference type="PANTHER" id="PTHR30154:SF34">
    <property type="entry name" value="TRANSCRIPTIONAL REGULATOR AZLB"/>
    <property type="match status" value="1"/>
</dbReference>
<proteinExistence type="predicted"/>
<dbReference type="InterPro" id="IPR036390">
    <property type="entry name" value="WH_DNA-bd_sf"/>
</dbReference>
<dbReference type="PRINTS" id="PR00033">
    <property type="entry name" value="HTHASNC"/>
</dbReference>
<dbReference type="Pfam" id="PF13412">
    <property type="entry name" value="HTH_24"/>
    <property type="match status" value="1"/>
</dbReference>
<dbReference type="PANTHER" id="PTHR30154">
    <property type="entry name" value="LEUCINE-RESPONSIVE REGULATORY PROTEIN"/>
    <property type="match status" value="1"/>
</dbReference>
<dbReference type="GO" id="GO:0005829">
    <property type="term" value="C:cytosol"/>
    <property type="evidence" value="ECO:0007669"/>
    <property type="project" value="TreeGrafter"/>
</dbReference>
<keyword evidence="3" id="KW-0804">Transcription</keyword>
<feature type="domain" description="HTH asnC-type" evidence="4">
    <location>
        <begin position="5"/>
        <end position="67"/>
    </location>
</feature>
<dbReference type="GO" id="GO:0043565">
    <property type="term" value="F:sequence-specific DNA binding"/>
    <property type="evidence" value="ECO:0007669"/>
    <property type="project" value="InterPro"/>
</dbReference>
<evidence type="ECO:0000256" key="1">
    <source>
        <dbReference type="ARBA" id="ARBA00023015"/>
    </source>
</evidence>
<keyword evidence="2" id="KW-0238">DNA-binding</keyword>
<evidence type="ECO:0000259" key="4">
    <source>
        <dbReference type="PROSITE" id="PS50956"/>
    </source>
</evidence>
<dbReference type="PROSITE" id="PS50956">
    <property type="entry name" value="HTH_ASNC_2"/>
    <property type="match status" value="1"/>
</dbReference>
<keyword evidence="6" id="KW-1185">Reference proteome</keyword>
<dbReference type="SMART" id="SM00344">
    <property type="entry name" value="HTH_ASNC"/>
    <property type="match status" value="1"/>
</dbReference>
<dbReference type="InterPro" id="IPR019885">
    <property type="entry name" value="Tscrpt_reg_HTH_AsnC-type_CS"/>
</dbReference>
<dbReference type="RefSeq" id="WP_124197051.1">
    <property type="nucleotide sequence ID" value="NZ_REGA01000020.1"/>
</dbReference>
<keyword evidence="1" id="KW-0805">Transcription regulation</keyword>
<dbReference type="InterPro" id="IPR000485">
    <property type="entry name" value="AsnC-type_HTH_dom"/>
</dbReference>
<comment type="caution">
    <text evidence="5">The sequence shown here is derived from an EMBL/GenBank/DDBJ whole genome shotgun (WGS) entry which is preliminary data.</text>
</comment>
<dbReference type="Gene3D" id="1.10.10.10">
    <property type="entry name" value="Winged helix-like DNA-binding domain superfamily/Winged helix DNA-binding domain"/>
    <property type="match status" value="1"/>
</dbReference>
<protein>
    <submittedName>
        <fullName evidence="5">Lrp/AsnC family transcriptional regulator</fullName>
    </submittedName>
</protein>
<accession>A0A3N6LQB3</accession>
<gene>
    <name evidence="5" type="ORF">EA473_18410</name>
</gene>
<dbReference type="GO" id="GO:0043200">
    <property type="term" value="P:response to amino acid"/>
    <property type="evidence" value="ECO:0007669"/>
    <property type="project" value="TreeGrafter"/>
</dbReference>
<dbReference type="EMBL" id="REGA01000020">
    <property type="protein sequence ID" value="RQG91778.1"/>
    <property type="molecule type" value="Genomic_DNA"/>
</dbReference>
<dbReference type="InterPro" id="IPR019888">
    <property type="entry name" value="Tscrpt_reg_AsnC-like"/>
</dbReference>
<dbReference type="SUPFAM" id="SSF46785">
    <property type="entry name" value="Winged helix' DNA-binding domain"/>
    <property type="match status" value="1"/>
</dbReference>